<dbReference type="GO" id="GO:0003677">
    <property type="term" value="F:DNA binding"/>
    <property type="evidence" value="ECO:0007669"/>
    <property type="project" value="UniProtKB-KW"/>
</dbReference>
<keyword evidence="1" id="KW-0238">DNA-binding</keyword>
<gene>
    <name evidence="3" type="ORF">NCTC13193_02312</name>
</gene>
<accession>A0A3S5AXR4</accession>
<dbReference type="PANTHER" id="PTHR46558">
    <property type="entry name" value="TRACRIPTIONAL REGULATORY PROTEIN-RELATED-RELATED"/>
    <property type="match status" value="1"/>
</dbReference>
<dbReference type="CDD" id="cd00093">
    <property type="entry name" value="HTH_XRE"/>
    <property type="match status" value="1"/>
</dbReference>
<dbReference type="InterPro" id="IPR001387">
    <property type="entry name" value="Cro/C1-type_HTH"/>
</dbReference>
<reference evidence="3 4" key="1">
    <citation type="submission" date="2018-12" db="EMBL/GenBank/DDBJ databases">
        <authorList>
            <consortium name="Pathogen Informatics"/>
        </authorList>
    </citation>
    <scope>NUCLEOTIDE SEQUENCE [LARGE SCALE GENOMIC DNA]</scope>
    <source>
        <strain evidence="3 4">NCTC13193</strain>
    </source>
</reference>
<feature type="domain" description="HTH cro/C1-type" evidence="2">
    <location>
        <begin position="18"/>
        <end position="72"/>
    </location>
</feature>
<evidence type="ECO:0000256" key="1">
    <source>
        <dbReference type="ARBA" id="ARBA00023125"/>
    </source>
</evidence>
<dbReference type="AlphaFoldDB" id="A0A3S5AXR4"/>
<dbReference type="PROSITE" id="PS50943">
    <property type="entry name" value="HTH_CROC1"/>
    <property type="match status" value="1"/>
</dbReference>
<dbReference type="PANTHER" id="PTHR46558:SF11">
    <property type="entry name" value="HTH-TYPE TRANSCRIPTIONAL REGULATOR XRE"/>
    <property type="match status" value="1"/>
</dbReference>
<sequence>MAISSEERDFFIALGKRITSLRKERTITQTELAEQLGVSQQTVQAWEAGRRRIKVSSLPAVANIFSVSLEELFGATTESSLHESVPTPKWQQQIEAIANLPQEKQQIISEMLSAMIAQARN</sequence>
<dbReference type="EMBL" id="LR134492">
    <property type="protein sequence ID" value="VEI68423.1"/>
    <property type="molecule type" value="Genomic_DNA"/>
</dbReference>
<evidence type="ECO:0000313" key="4">
    <source>
        <dbReference type="Proteomes" id="UP000270487"/>
    </source>
</evidence>
<evidence type="ECO:0000259" key="2">
    <source>
        <dbReference type="PROSITE" id="PS50943"/>
    </source>
</evidence>
<dbReference type="Pfam" id="PF01381">
    <property type="entry name" value="HTH_3"/>
    <property type="match status" value="1"/>
</dbReference>
<dbReference type="Proteomes" id="UP000270487">
    <property type="component" value="Chromosome"/>
</dbReference>
<dbReference type="SUPFAM" id="SSF47413">
    <property type="entry name" value="lambda repressor-like DNA-binding domains"/>
    <property type="match status" value="1"/>
</dbReference>
<name>A0A3S5AXR4_SERFO</name>
<organism evidence="3 4">
    <name type="scientific">Serratia fonticola</name>
    <dbReference type="NCBI Taxonomy" id="47917"/>
    <lineage>
        <taxon>Bacteria</taxon>
        <taxon>Pseudomonadati</taxon>
        <taxon>Pseudomonadota</taxon>
        <taxon>Gammaproteobacteria</taxon>
        <taxon>Enterobacterales</taxon>
        <taxon>Yersiniaceae</taxon>
        <taxon>Serratia</taxon>
    </lineage>
</organism>
<dbReference type="SMART" id="SM00530">
    <property type="entry name" value="HTH_XRE"/>
    <property type="match status" value="1"/>
</dbReference>
<protein>
    <submittedName>
        <fullName evidence="3">Anaerobic benzoate catabolism transcriptional regulator</fullName>
    </submittedName>
</protein>
<dbReference type="InterPro" id="IPR010982">
    <property type="entry name" value="Lambda_DNA-bd_dom_sf"/>
</dbReference>
<proteinExistence type="predicted"/>
<dbReference type="Gene3D" id="1.10.260.40">
    <property type="entry name" value="lambda repressor-like DNA-binding domains"/>
    <property type="match status" value="1"/>
</dbReference>
<dbReference type="RefSeq" id="WP_021804809.1">
    <property type="nucleotide sequence ID" value="NZ_CAMISI010000007.1"/>
</dbReference>
<evidence type="ECO:0000313" key="3">
    <source>
        <dbReference type="EMBL" id="VEI68423.1"/>
    </source>
</evidence>